<dbReference type="OrthoDB" id="1269963at2759"/>
<dbReference type="OMA" id="DDAYNWI"/>
<feature type="binding site" evidence="4">
    <location>
        <position position="293"/>
    </location>
    <ligand>
        <name>CoA</name>
        <dbReference type="ChEBI" id="CHEBI:57287"/>
    </ligand>
</feature>
<evidence type="ECO:0000259" key="6">
    <source>
        <dbReference type="Pfam" id="PF01154"/>
    </source>
</evidence>
<dbReference type="CDD" id="cd00827">
    <property type="entry name" value="init_cond_enzymes"/>
    <property type="match status" value="1"/>
</dbReference>
<keyword evidence="9" id="KW-1185">Reference proteome</keyword>
<evidence type="ECO:0000259" key="7">
    <source>
        <dbReference type="Pfam" id="PF08540"/>
    </source>
</evidence>
<sequence length="506" mass="54535">MLSRKCASLATRAAARGPGGRPFVRVGGAVACARRVHQQPAAGPRPQHVGILAMDVYFPQRCVSQKDLEVADGVSEGKYRIGLGQERMAFVGDREDVNSIAMSAVYNLLSKYRIDAEQIGRLEVGTETLIDKSKSTKTHIMELLGANSNVEGVTCINACYGGTAALLNSVAWIESSAWDGRYAVVVCGDIAVYAAGPARPTGGAGAVAMLIGPDAPLPLSHERHSHAEHCWDFYKPEMHSEYPAVDGHLSNTIYLRSVDVCYNHFLGKTTPDGSVRTFDYMCFHSPYNKLVVKSVGRLLYNDYVRSPDGCAPELSKALGQWHPDSVAPSTTYADRGLDTALKKLSADVYNAKCAPSAALSKEIGNSYTGALWMNLVSLVHNVRSALEGKRVFMFSYGSGSVATAFAIYPRAPSAAQNPAFTCQAIAETIDLQNRLSSRAEMSPAEFTAALLLRETTHGAAPYVPIEPVETVTPGAFYIHEINSAHHRVYVQRPIADEADDSVSATS</sequence>
<keyword evidence="5" id="KW-0752">Steroid biosynthesis</keyword>
<dbReference type="PANTHER" id="PTHR43323">
    <property type="entry name" value="3-HYDROXY-3-METHYLGLUTARYL COENZYME A SYNTHASE"/>
    <property type="match status" value="1"/>
</dbReference>
<comment type="caution">
    <text evidence="8">The sequence shown here is derived from an EMBL/GenBank/DDBJ whole genome shotgun (WGS) entry which is preliminary data.</text>
</comment>
<accession>A0A8J5XT55</accession>
<name>A0A8J5XT55_DIALT</name>
<dbReference type="GO" id="GO:0016126">
    <property type="term" value="P:sterol biosynthetic process"/>
    <property type="evidence" value="ECO:0007669"/>
    <property type="project" value="UniProtKB-KW"/>
</dbReference>
<keyword evidence="2 5" id="KW-0808">Transferase</keyword>
<feature type="active site" description="Acyl-thioester intermediate" evidence="3">
    <location>
        <position position="159"/>
    </location>
</feature>
<feature type="active site" description="Proton donor/acceptor" evidence="3">
    <location>
        <position position="127"/>
    </location>
</feature>
<dbReference type="AlphaFoldDB" id="A0A8J5XT55"/>
<keyword evidence="5" id="KW-0443">Lipid metabolism</keyword>
<reference evidence="8" key="1">
    <citation type="submission" date="2021-05" db="EMBL/GenBank/DDBJ databases">
        <title>The genome of the haptophyte Pavlova lutheri (Diacronema luteri, Pavlovales) - a model for lipid biosynthesis in eukaryotic algae.</title>
        <authorList>
            <person name="Hulatt C.J."/>
            <person name="Posewitz M.C."/>
        </authorList>
    </citation>
    <scope>NUCLEOTIDE SEQUENCE</scope>
    <source>
        <strain evidence="8">NIVA-4/92</strain>
    </source>
</reference>
<feature type="domain" description="Hydroxymethylglutaryl-coenzyme A synthase N-terminal" evidence="6">
    <location>
        <begin position="45"/>
        <end position="216"/>
    </location>
</feature>
<gene>
    <name evidence="8" type="ORF">KFE25_007079</name>
</gene>
<keyword evidence="5" id="KW-0753">Steroid metabolism</keyword>
<proteinExistence type="inferred from homology"/>
<keyword evidence="5" id="KW-1207">Sterol metabolism</keyword>
<protein>
    <recommendedName>
        <fullName evidence="5">Hydroxymethylglutaryl-CoA synthase</fullName>
        <shortName evidence="5">HMG-CoA synthase</shortName>
        <ecNumber evidence="5">2.3.3.10</ecNumber>
    </recommendedName>
    <alternativeName>
        <fullName evidence="5">3-hydroxy-3-methylglutaryl coenzyme A synthase</fullName>
    </alternativeName>
</protein>
<evidence type="ECO:0000313" key="9">
    <source>
        <dbReference type="Proteomes" id="UP000751190"/>
    </source>
</evidence>
<evidence type="ECO:0000256" key="4">
    <source>
        <dbReference type="PIRSR" id="PIRSR610122-2"/>
    </source>
</evidence>
<evidence type="ECO:0000256" key="1">
    <source>
        <dbReference type="ARBA" id="ARBA00007061"/>
    </source>
</evidence>
<keyword evidence="5" id="KW-0444">Lipid biosynthesis</keyword>
<evidence type="ECO:0000313" key="8">
    <source>
        <dbReference type="EMBL" id="KAG8468027.1"/>
    </source>
</evidence>
<dbReference type="SUPFAM" id="SSF53901">
    <property type="entry name" value="Thiolase-like"/>
    <property type="match status" value="2"/>
</dbReference>
<dbReference type="Pfam" id="PF01154">
    <property type="entry name" value="HMG_CoA_synt_N"/>
    <property type="match status" value="1"/>
</dbReference>
<dbReference type="InterPro" id="IPR010122">
    <property type="entry name" value="HMG_CoA_synthase_euk"/>
</dbReference>
<dbReference type="NCBIfam" id="TIGR01833">
    <property type="entry name" value="HMG-CoA-S_euk"/>
    <property type="match status" value="1"/>
</dbReference>
<dbReference type="Gene3D" id="3.40.47.10">
    <property type="match status" value="1"/>
</dbReference>
<comment type="similarity">
    <text evidence="1 5">Belongs to the thiolase-like superfamily. HMG-CoA synthase family.</text>
</comment>
<dbReference type="PANTHER" id="PTHR43323:SF2">
    <property type="entry name" value="HYDROXYMETHYLGLUTARYL-COA SYNTHASE"/>
    <property type="match status" value="1"/>
</dbReference>
<dbReference type="Pfam" id="PF08540">
    <property type="entry name" value="HMG_CoA_synt_C"/>
    <property type="match status" value="1"/>
</dbReference>
<feature type="binding site" evidence="4">
    <location>
        <position position="289"/>
    </location>
    <ligand>
        <name>CoA</name>
        <dbReference type="ChEBI" id="CHEBI:57287"/>
    </ligand>
</feature>
<feature type="active site" description="Proton donor/acceptor" evidence="3">
    <location>
        <position position="284"/>
    </location>
</feature>
<dbReference type="EC" id="2.3.3.10" evidence="5"/>
<dbReference type="EMBL" id="JAGTXO010000005">
    <property type="protein sequence ID" value="KAG8468027.1"/>
    <property type="molecule type" value="Genomic_DNA"/>
</dbReference>
<dbReference type="InterPro" id="IPR013746">
    <property type="entry name" value="HMG_CoA_synt_C_dom"/>
</dbReference>
<dbReference type="Proteomes" id="UP000751190">
    <property type="component" value="Unassembled WGS sequence"/>
</dbReference>
<feature type="binding site" evidence="4">
    <location>
        <position position="250"/>
    </location>
    <ligand>
        <name>CoA</name>
        <dbReference type="ChEBI" id="CHEBI:57287"/>
    </ligand>
</feature>
<dbReference type="GO" id="GO:0006084">
    <property type="term" value="P:acetyl-CoA metabolic process"/>
    <property type="evidence" value="ECO:0007669"/>
    <property type="project" value="InterPro"/>
</dbReference>
<feature type="domain" description="Hydroxymethylglutaryl-coenzyme A synthase C-terminal" evidence="7">
    <location>
        <begin position="223"/>
        <end position="491"/>
    </location>
</feature>
<evidence type="ECO:0000256" key="2">
    <source>
        <dbReference type="ARBA" id="ARBA00022679"/>
    </source>
</evidence>
<organism evidence="8 9">
    <name type="scientific">Diacronema lutheri</name>
    <name type="common">Unicellular marine alga</name>
    <name type="synonym">Monochrysis lutheri</name>
    <dbReference type="NCBI Taxonomy" id="2081491"/>
    <lineage>
        <taxon>Eukaryota</taxon>
        <taxon>Haptista</taxon>
        <taxon>Haptophyta</taxon>
        <taxon>Pavlovophyceae</taxon>
        <taxon>Pavlovales</taxon>
        <taxon>Pavlovaceae</taxon>
        <taxon>Diacronema</taxon>
    </lineage>
</organism>
<dbReference type="InterPro" id="IPR016039">
    <property type="entry name" value="Thiolase-like"/>
</dbReference>
<comment type="function">
    <text evidence="5">Catalyzes the condensation of acetyl-CoA with acetoacetyl-CoA to form HMG-CoA.</text>
</comment>
<comment type="pathway">
    <text evidence="5">Metabolic intermediate biosynthesis; (R)-mevalonate biosynthesis; (R)-mevalonate from acetyl-CoA: step 2/3.</text>
</comment>
<dbReference type="InterPro" id="IPR013528">
    <property type="entry name" value="HMG_CoA_synth_N"/>
</dbReference>
<keyword evidence="5" id="KW-0756">Sterol biosynthesis</keyword>
<dbReference type="GO" id="GO:0004421">
    <property type="term" value="F:hydroxymethylglutaryl-CoA synthase activity"/>
    <property type="evidence" value="ECO:0007669"/>
    <property type="project" value="UniProtKB-EC"/>
</dbReference>
<evidence type="ECO:0000256" key="5">
    <source>
        <dbReference type="RuleBase" id="RU364071"/>
    </source>
</evidence>
<dbReference type="UniPathway" id="UPA00058">
    <property type="reaction ID" value="UER00102"/>
</dbReference>
<evidence type="ECO:0000256" key="3">
    <source>
        <dbReference type="PIRSR" id="PIRSR610122-1"/>
    </source>
</evidence>
<dbReference type="FunFam" id="3.40.47.10:FF:000008">
    <property type="entry name" value="3-hydroxy-3-methylglutaryl coenzyme A synthase"/>
    <property type="match status" value="1"/>
</dbReference>
<dbReference type="GO" id="GO:0010142">
    <property type="term" value="P:farnesyl diphosphate biosynthetic process, mevalonate pathway"/>
    <property type="evidence" value="ECO:0007669"/>
    <property type="project" value="InterPro"/>
</dbReference>
<comment type="catalytic activity">
    <reaction evidence="5">
        <text>acetoacetyl-CoA + acetyl-CoA + H2O = (3S)-3-hydroxy-3-methylglutaryl-CoA + CoA + H(+)</text>
        <dbReference type="Rhea" id="RHEA:10188"/>
        <dbReference type="ChEBI" id="CHEBI:15377"/>
        <dbReference type="ChEBI" id="CHEBI:15378"/>
        <dbReference type="ChEBI" id="CHEBI:43074"/>
        <dbReference type="ChEBI" id="CHEBI:57286"/>
        <dbReference type="ChEBI" id="CHEBI:57287"/>
        <dbReference type="ChEBI" id="CHEBI:57288"/>
        <dbReference type="EC" id="2.3.3.10"/>
    </reaction>
</comment>